<evidence type="ECO:0000313" key="3">
    <source>
        <dbReference type="Proteomes" id="UP001476798"/>
    </source>
</evidence>
<dbReference type="InterPro" id="IPR021109">
    <property type="entry name" value="Peptidase_aspartic_dom_sf"/>
</dbReference>
<dbReference type="SUPFAM" id="SSF50630">
    <property type="entry name" value="Acid proteases"/>
    <property type="match status" value="1"/>
</dbReference>
<gene>
    <name evidence="2" type="ORF">GOODEAATRI_029865</name>
</gene>
<feature type="domain" description="Peptidase A1" evidence="1">
    <location>
        <begin position="1"/>
        <end position="46"/>
    </location>
</feature>
<proteinExistence type="predicted"/>
<dbReference type="EMBL" id="JAHRIO010054517">
    <property type="protein sequence ID" value="MEQ2176623.1"/>
    <property type="molecule type" value="Genomic_DNA"/>
</dbReference>
<evidence type="ECO:0000259" key="1">
    <source>
        <dbReference type="Pfam" id="PF00026"/>
    </source>
</evidence>
<comment type="caution">
    <text evidence="2">The sequence shown here is derived from an EMBL/GenBank/DDBJ whole genome shotgun (WGS) entry which is preliminary data.</text>
</comment>
<feature type="non-terminal residue" evidence="2">
    <location>
        <position position="1"/>
    </location>
</feature>
<accession>A0ABV0P1M7</accession>
<protein>
    <recommendedName>
        <fullName evidence="1">Peptidase A1 domain-containing protein</fullName>
    </recommendedName>
</protein>
<dbReference type="Proteomes" id="UP001476798">
    <property type="component" value="Unassembled WGS sequence"/>
</dbReference>
<keyword evidence="3" id="KW-1185">Reference proteome</keyword>
<reference evidence="2 3" key="1">
    <citation type="submission" date="2021-06" db="EMBL/GenBank/DDBJ databases">
        <authorList>
            <person name="Palmer J.M."/>
        </authorList>
    </citation>
    <scope>NUCLEOTIDE SEQUENCE [LARGE SCALE GENOMIC DNA]</scope>
    <source>
        <strain evidence="2 3">GA_2019</strain>
        <tissue evidence="2">Muscle</tissue>
    </source>
</reference>
<sequence>VAVQGVSSFCPRGCQAIVDTGTSLIGGPTNDMLSLQQLIGATPTNIGEVKHLRMKPNI</sequence>
<dbReference type="Pfam" id="PF00026">
    <property type="entry name" value="Asp"/>
    <property type="match status" value="1"/>
</dbReference>
<name>A0ABV0P1M7_9TELE</name>
<organism evidence="2 3">
    <name type="scientific">Goodea atripinnis</name>
    <dbReference type="NCBI Taxonomy" id="208336"/>
    <lineage>
        <taxon>Eukaryota</taxon>
        <taxon>Metazoa</taxon>
        <taxon>Chordata</taxon>
        <taxon>Craniata</taxon>
        <taxon>Vertebrata</taxon>
        <taxon>Euteleostomi</taxon>
        <taxon>Actinopterygii</taxon>
        <taxon>Neopterygii</taxon>
        <taxon>Teleostei</taxon>
        <taxon>Neoteleostei</taxon>
        <taxon>Acanthomorphata</taxon>
        <taxon>Ovalentaria</taxon>
        <taxon>Atherinomorphae</taxon>
        <taxon>Cyprinodontiformes</taxon>
        <taxon>Goodeidae</taxon>
        <taxon>Goodea</taxon>
    </lineage>
</organism>
<dbReference type="Gene3D" id="2.40.70.10">
    <property type="entry name" value="Acid Proteases"/>
    <property type="match status" value="1"/>
</dbReference>
<dbReference type="InterPro" id="IPR033121">
    <property type="entry name" value="PEPTIDASE_A1"/>
</dbReference>
<evidence type="ECO:0000313" key="2">
    <source>
        <dbReference type="EMBL" id="MEQ2176623.1"/>
    </source>
</evidence>